<dbReference type="InterPro" id="IPR005950">
    <property type="entry name" value="ModA"/>
</dbReference>
<dbReference type="PANTHER" id="PTHR30632">
    <property type="entry name" value="MOLYBDATE-BINDING PERIPLASMIC PROTEIN"/>
    <property type="match status" value="1"/>
</dbReference>
<evidence type="ECO:0000256" key="2">
    <source>
        <dbReference type="ARBA" id="ARBA00022723"/>
    </source>
</evidence>
<feature type="region of interest" description="Disordered" evidence="5">
    <location>
        <begin position="36"/>
        <end position="61"/>
    </location>
</feature>
<dbReference type="EMBL" id="VWPL01000004">
    <property type="protein sequence ID" value="KAA5602969.1"/>
    <property type="molecule type" value="Genomic_DNA"/>
</dbReference>
<keyword evidence="3 6" id="KW-0732">Signal</keyword>
<dbReference type="PROSITE" id="PS51318">
    <property type="entry name" value="TAT"/>
    <property type="match status" value="1"/>
</dbReference>
<keyword evidence="4" id="KW-0500">Molybdenum</keyword>
<evidence type="ECO:0000313" key="8">
    <source>
        <dbReference type="Proteomes" id="UP000323886"/>
    </source>
</evidence>
<dbReference type="GO" id="GO:0030288">
    <property type="term" value="C:outer membrane-bounded periplasmic space"/>
    <property type="evidence" value="ECO:0007669"/>
    <property type="project" value="TreeGrafter"/>
</dbReference>
<comment type="similarity">
    <text evidence="1">Belongs to the bacterial solute-binding protein ModA family.</text>
</comment>
<proteinExistence type="inferred from homology"/>
<dbReference type="AlphaFoldDB" id="A0A5M6I595"/>
<keyword evidence="8" id="KW-1185">Reference proteome</keyword>
<organism evidence="7 8">
    <name type="scientific">Blastochloris sulfoviridis</name>
    <dbReference type="NCBI Taxonomy" id="50712"/>
    <lineage>
        <taxon>Bacteria</taxon>
        <taxon>Pseudomonadati</taxon>
        <taxon>Pseudomonadota</taxon>
        <taxon>Alphaproteobacteria</taxon>
        <taxon>Hyphomicrobiales</taxon>
        <taxon>Blastochloridaceae</taxon>
        <taxon>Blastochloris</taxon>
    </lineage>
</organism>
<dbReference type="SUPFAM" id="SSF53850">
    <property type="entry name" value="Periplasmic binding protein-like II"/>
    <property type="match status" value="1"/>
</dbReference>
<feature type="binding site" evidence="4">
    <location>
        <position position="97"/>
    </location>
    <ligand>
        <name>molybdate</name>
        <dbReference type="ChEBI" id="CHEBI:36264"/>
    </ligand>
</feature>
<evidence type="ECO:0000256" key="6">
    <source>
        <dbReference type="SAM" id="SignalP"/>
    </source>
</evidence>
<dbReference type="OrthoDB" id="9785015at2"/>
<keyword evidence="2 4" id="KW-0479">Metal-binding</keyword>
<evidence type="ECO:0000256" key="3">
    <source>
        <dbReference type="ARBA" id="ARBA00022729"/>
    </source>
</evidence>
<comment type="caution">
    <text evidence="7">The sequence shown here is derived from an EMBL/GenBank/DDBJ whole genome shotgun (WGS) entry which is preliminary data.</text>
</comment>
<gene>
    <name evidence="7" type="primary">modA</name>
    <name evidence="7" type="ORF">F1193_03815</name>
</gene>
<evidence type="ECO:0000256" key="4">
    <source>
        <dbReference type="PIRSR" id="PIRSR004846-1"/>
    </source>
</evidence>
<dbReference type="Pfam" id="PF13531">
    <property type="entry name" value="SBP_bac_11"/>
    <property type="match status" value="1"/>
</dbReference>
<dbReference type="InterPro" id="IPR050682">
    <property type="entry name" value="ModA/WtpA"/>
</dbReference>
<dbReference type="NCBIfam" id="TIGR01256">
    <property type="entry name" value="modA"/>
    <property type="match status" value="1"/>
</dbReference>
<evidence type="ECO:0000313" key="7">
    <source>
        <dbReference type="EMBL" id="KAA5602969.1"/>
    </source>
</evidence>
<dbReference type="PANTHER" id="PTHR30632:SF17">
    <property type="entry name" value="MOLYBDATE-BINDING PROTEIN MODA"/>
    <property type="match status" value="1"/>
</dbReference>
<dbReference type="PIRSF" id="PIRSF004846">
    <property type="entry name" value="ModA"/>
    <property type="match status" value="1"/>
</dbReference>
<accession>A0A5M6I595</accession>
<dbReference type="GO" id="GO:0046872">
    <property type="term" value="F:metal ion binding"/>
    <property type="evidence" value="ECO:0007669"/>
    <property type="project" value="UniProtKB-KW"/>
</dbReference>
<feature type="signal peptide" evidence="6">
    <location>
        <begin position="1"/>
        <end position="34"/>
    </location>
</feature>
<dbReference type="InterPro" id="IPR006311">
    <property type="entry name" value="TAT_signal"/>
</dbReference>
<feature type="chain" id="PRO_5024297293" evidence="6">
    <location>
        <begin position="35"/>
        <end position="290"/>
    </location>
</feature>
<name>A0A5M6I595_9HYPH</name>
<dbReference type="Gene3D" id="3.40.190.10">
    <property type="entry name" value="Periplasmic binding protein-like II"/>
    <property type="match status" value="2"/>
</dbReference>
<feature type="compositionally biased region" description="Basic and acidic residues" evidence="5">
    <location>
        <begin position="50"/>
        <end position="60"/>
    </location>
</feature>
<sequence>MTDHRFSTQRPSRRAVLTGAAGGLLLALPGLAQAENGVQTPATPPVNDGVQERPQERPADRPLSVLAADALRPTLDDIVGLYTAASGLRVMVTYGASDALAETLDQGAAADLFISDVRAAMDLAVDRRLVKAESRRSLASNRLVLVAPKDSSLIEVLLGPGTRLSTLAGQGRIAVGAAEAMPGAVVRTALESLGLWADAEPCLTAAETSRAAVAMVGRGEAPLGIVFVSDSRFDPAVKVVGIFPETSHRPIVYEGALTATAGISAPALLDFLQSAAARAAFEKAGYLTLK</sequence>
<dbReference type="GO" id="GO:0015689">
    <property type="term" value="P:molybdate ion transport"/>
    <property type="evidence" value="ECO:0007669"/>
    <property type="project" value="InterPro"/>
</dbReference>
<protein>
    <submittedName>
        <fullName evidence="7">Molybdate ABC transporter substrate-binding protein</fullName>
    </submittedName>
</protein>
<evidence type="ECO:0000256" key="1">
    <source>
        <dbReference type="ARBA" id="ARBA00009175"/>
    </source>
</evidence>
<dbReference type="GO" id="GO:0030973">
    <property type="term" value="F:molybdate ion binding"/>
    <property type="evidence" value="ECO:0007669"/>
    <property type="project" value="TreeGrafter"/>
</dbReference>
<reference evidence="7 8" key="1">
    <citation type="submission" date="2019-09" db="EMBL/GenBank/DDBJ databases">
        <title>Draft Whole-Genome sequence of Blastochloris sulfoviridis DSM 729.</title>
        <authorList>
            <person name="Meyer T.E."/>
            <person name="Kyndt J.A."/>
        </authorList>
    </citation>
    <scope>NUCLEOTIDE SEQUENCE [LARGE SCALE GENOMIC DNA]</scope>
    <source>
        <strain evidence="7 8">DSM 729</strain>
    </source>
</reference>
<dbReference type="Proteomes" id="UP000323886">
    <property type="component" value="Unassembled WGS sequence"/>
</dbReference>
<evidence type="ECO:0000256" key="5">
    <source>
        <dbReference type="SAM" id="MobiDB-lite"/>
    </source>
</evidence>